<gene>
    <name evidence="1" type="ORF">K0M31_014707</name>
</gene>
<evidence type="ECO:0000313" key="1">
    <source>
        <dbReference type="EMBL" id="KAK1118704.1"/>
    </source>
</evidence>
<dbReference type="EMBL" id="JAHYIQ010000041">
    <property type="protein sequence ID" value="KAK1118704.1"/>
    <property type="molecule type" value="Genomic_DNA"/>
</dbReference>
<dbReference type="Proteomes" id="UP001177670">
    <property type="component" value="Unassembled WGS sequence"/>
</dbReference>
<keyword evidence="2" id="KW-1185">Reference proteome</keyword>
<organism evidence="1 2">
    <name type="scientific">Melipona bicolor</name>
    <dbReference type="NCBI Taxonomy" id="60889"/>
    <lineage>
        <taxon>Eukaryota</taxon>
        <taxon>Metazoa</taxon>
        <taxon>Ecdysozoa</taxon>
        <taxon>Arthropoda</taxon>
        <taxon>Hexapoda</taxon>
        <taxon>Insecta</taxon>
        <taxon>Pterygota</taxon>
        <taxon>Neoptera</taxon>
        <taxon>Endopterygota</taxon>
        <taxon>Hymenoptera</taxon>
        <taxon>Apocrita</taxon>
        <taxon>Aculeata</taxon>
        <taxon>Apoidea</taxon>
        <taxon>Anthophila</taxon>
        <taxon>Apidae</taxon>
        <taxon>Melipona</taxon>
    </lineage>
</organism>
<dbReference type="AlphaFoldDB" id="A0AA40KFR7"/>
<proteinExistence type="predicted"/>
<sequence length="207" mass="22763">MTSITQLRDRGHFQNLEFEVYLAKIAAQSHIFGRQYVKNELTHRLRSTFGSTIGQIADQVVNRLKLNSQSSPAVERVHAGRIRRAGSMAVFHRLSTREPISSGSPGALAVTQSACLNPCTGSRFVEALHVLRSNLATRVASGVAGRGERGGGRGVDGLPVPVADARFVNFSGRDVVDITRNSAFRTASLFVRRWTVHFSTLFHRNIH</sequence>
<evidence type="ECO:0000313" key="2">
    <source>
        <dbReference type="Proteomes" id="UP001177670"/>
    </source>
</evidence>
<comment type="caution">
    <text evidence="1">The sequence shown here is derived from an EMBL/GenBank/DDBJ whole genome shotgun (WGS) entry which is preliminary data.</text>
</comment>
<accession>A0AA40KFR7</accession>
<protein>
    <submittedName>
        <fullName evidence="1">Uncharacterized protein</fullName>
    </submittedName>
</protein>
<name>A0AA40KFR7_9HYME</name>
<reference evidence="1" key="1">
    <citation type="submission" date="2021-10" db="EMBL/GenBank/DDBJ databases">
        <title>Melipona bicolor Genome sequencing and assembly.</title>
        <authorList>
            <person name="Araujo N.S."/>
            <person name="Arias M.C."/>
        </authorList>
    </citation>
    <scope>NUCLEOTIDE SEQUENCE</scope>
    <source>
        <strain evidence="1">USP_2M_L1-L4_2017</strain>
        <tissue evidence="1">Whole body</tissue>
    </source>
</reference>